<dbReference type="EMBL" id="VSSQ01003401">
    <property type="protein sequence ID" value="MPM20515.1"/>
    <property type="molecule type" value="Genomic_DNA"/>
</dbReference>
<feature type="transmembrane region" description="Helical" evidence="1">
    <location>
        <begin position="647"/>
        <end position="666"/>
    </location>
</feature>
<dbReference type="PRINTS" id="PR00702">
    <property type="entry name" value="ACRIFLAVINRP"/>
</dbReference>
<accession>A0A644XWF0</accession>
<feature type="transmembrane region" description="Helical" evidence="1">
    <location>
        <begin position="210"/>
        <end position="230"/>
    </location>
</feature>
<dbReference type="PANTHER" id="PTHR32063:SF0">
    <property type="entry name" value="SWARMING MOTILITY PROTEIN SWRC"/>
    <property type="match status" value="1"/>
</dbReference>
<gene>
    <name evidence="2" type="primary">mdtC_31</name>
    <name evidence="2" type="ORF">SDC9_66945</name>
</gene>
<keyword evidence="1" id="KW-1133">Transmembrane helix</keyword>
<feature type="transmembrane region" description="Helical" evidence="1">
    <location>
        <begin position="164"/>
        <end position="189"/>
    </location>
</feature>
<keyword evidence="1" id="KW-0472">Membrane</keyword>
<dbReference type="Gene3D" id="1.20.1640.10">
    <property type="entry name" value="Multidrug efflux transporter AcrB transmembrane domain"/>
    <property type="match status" value="2"/>
</dbReference>
<organism evidence="2">
    <name type="scientific">bioreactor metagenome</name>
    <dbReference type="NCBI Taxonomy" id="1076179"/>
    <lineage>
        <taxon>unclassified sequences</taxon>
        <taxon>metagenomes</taxon>
        <taxon>ecological metagenomes</taxon>
    </lineage>
</organism>
<dbReference type="SUPFAM" id="SSF82866">
    <property type="entry name" value="Multidrug efflux transporter AcrB transmembrane domain"/>
    <property type="match status" value="2"/>
</dbReference>
<evidence type="ECO:0000313" key="2">
    <source>
        <dbReference type="EMBL" id="MPM20515.1"/>
    </source>
</evidence>
<feature type="transmembrane region" description="Helical" evidence="1">
    <location>
        <begin position="315"/>
        <end position="334"/>
    </location>
</feature>
<dbReference type="PANTHER" id="PTHR32063">
    <property type="match status" value="1"/>
</dbReference>
<dbReference type="Pfam" id="PF00873">
    <property type="entry name" value="ACR_tran"/>
    <property type="match status" value="1"/>
</dbReference>
<feature type="transmembrane region" description="Helical" evidence="1">
    <location>
        <begin position="673"/>
        <end position="693"/>
    </location>
</feature>
<feature type="transmembrane region" description="Helical" evidence="1">
    <location>
        <begin position="776"/>
        <end position="802"/>
    </location>
</feature>
<comment type="caution">
    <text evidence="2">The sequence shown here is derived from an EMBL/GenBank/DDBJ whole genome shotgun (WGS) entry which is preliminary data.</text>
</comment>
<dbReference type="GO" id="GO:0042910">
    <property type="term" value="F:xenobiotic transmembrane transporter activity"/>
    <property type="evidence" value="ECO:0007669"/>
    <property type="project" value="TreeGrafter"/>
</dbReference>
<evidence type="ECO:0000256" key="1">
    <source>
        <dbReference type="SAM" id="Phobius"/>
    </source>
</evidence>
<keyword evidence="1" id="KW-0812">Transmembrane</keyword>
<proteinExistence type="predicted"/>
<feature type="transmembrane region" description="Helical" evidence="1">
    <location>
        <begin position="699"/>
        <end position="724"/>
    </location>
</feature>
<dbReference type="Gene3D" id="3.30.70.1430">
    <property type="entry name" value="Multidrug efflux transporter AcrB pore domain"/>
    <property type="match status" value="1"/>
</dbReference>
<dbReference type="Gene3D" id="3.30.2090.10">
    <property type="entry name" value="Multidrug efflux transporter AcrB TolC docking domain, DN and DC subdomains"/>
    <property type="match status" value="2"/>
</dbReference>
<dbReference type="SUPFAM" id="SSF82714">
    <property type="entry name" value="Multidrug efflux transporter AcrB TolC docking domain, DN and DC subdomains"/>
    <property type="match status" value="1"/>
</dbReference>
<dbReference type="AlphaFoldDB" id="A0A644XWF0"/>
<dbReference type="SUPFAM" id="SSF82693">
    <property type="entry name" value="Multidrug efflux transporter AcrB pore domain, PN1, PN2, PC1 and PC2 subdomains"/>
    <property type="match status" value="1"/>
</dbReference>
<dbReference type="Gene3D" id="3.30.70.1320">
    <property type="entry name" value="Multidrug efflux transporter AcrB pore domain like"/>
    <property type="match status" value="1"/>
</dbReference>
<dbReference type="Gene3D" id="3.30.70.1440">
    <property type="entry name" value="Multidrug efflux transporter AcrB pore domain"/>
    <property type="match status" value="1"/>
</dbReference>
<feature type="transmembrane region" description="Helical" evidence="1">
    <location>
        <begin position="745"/>
        <end position="764"/>
    </location>
</feature>
<dbReference type="GO" id="GO:0005886">
    <property type="term" value="C:plasma membrane"/>
    <property type="evidence" value="ECO:0007669"/>
    <property type="project" value="TreeGrafter"/>
</dbReference>
<feature type="transmembrane region" description="Helical" evidence="1">
    <location>
        <begin position="116"/>
        <end position="132"/>
    </location>
</feature>
<reference evidence="2" key="1">
    <citation type="submission" date="2019-08" db="EMBL/GenBank/DDBJ databases">
        <authorList>
            <person name="Kucharzyk K."/>
            <person name="Murdoch R.W."/>
            <person name="Higgins S."/>
            <person name="Loffler F."/>
        </authorList>
    </citation>
    <scope>NUCLEOTIDE SEQUENCE</scope>
</reference>
<name>A0A644XWF0_9ZZZZ</name>
<dbReference type="InterPro" id="IPR001036">
    <property type="entry name" value="Acrflvin-R"/>
</dbReference>
<protein>
    <submittedName>
        <fullName evidence="2">Multidrug resistance protein MdtC</fullName>
    </submittedName>
</protein>
<sequence>MGAMDYQLRVQGEISESRELEELVVGYYNGAAVHLKEVATVRDTIKDMTLDETINGDPGVRLFIMKQSGANTVKIAQEVREAIELHSKELPPDVKITELADTSEFITQSVDNLTQTIFWALFFVVLVVLYFLGKWRATVIVAITIPVSLIVSFIYIYITGGSLNIISLASISIALGMVVDDAIVVLENISRHIERGTGPREAAIYATNEVWLSVIVTTLVVVAVFFPLTMVGGMTGVIFKQLGWIVTITVVVSTIAAITLTPLLSSLMLSNGKKKKKESIPGRFSYERIVEPVLSGIENIYEKSLEVALANKKKVLILSMSIFVASLMLTRFIGMDFIPETDQGQLSASIELTNGLRVEETAGIARSIESVIKEGYPEVEMISASSGADEDGGLMSLFSSTGSNMINLTMRLSSSSQRERSIWEIAEGIRTDLTRFPEIAEYSVSTSSSGAGGSSTVDVEIFGYDFDTTTTLAHQLRHKISEIRGATDVQVSRKDEKAELQLVLDKKKMAASGLNTAMVSSALRNGVSGITTSYLREEGEEYDIVVRYPESARNTITGLESILVTNGRGDKIRIGEIGTIREYFSPPNIERNNRERVVTVSASPSEISIGELAAQIEGIVATTPLPQGVMVNIGGSYQDMSESFTDLGLLLMISVILVFIVMASQFESFSIPFIIMFSIPFSFTGVILILLLTGTSLSIIAGIGAILLIGIVVKNGIVLVDYINLMRDRGHALNIAIVQACKMRIRPVLMTALTTILAMVPMALSAGEGAEIWKPMGITLIGGLIFSTLVTLILIPVLYGLVSRRGERDKIRKVRSRFTFLEKSIEE</sequence>
<dbReference type="InterPro" id="IPR027463">
    <property type="entry name" value="AcrB_DN_DC_subdom"/>
</dbReference>
<feature type="transmembrane region" description="Helical" evidence="1">
    <location>
        <begin position="242"/>
        <end position="269"/>
    </location>
</feature>
<feature type="transmembrane region" description="Helical" evidence="1">
    <location>
        <begin position="139"/>
        <end position="158"/>
    </location>
</feature>